<dbReference type="EMBL" id="GBRH01247892">
    <property type="protein sequence ID" value="JAD50003.1"/>
    <property type="molecule type" value="Transcribed_RNA"/>
</dbReference>
<protein>
    <submittedName>
        <fullName evidence="1">Uncharacterized protein</fullName>
    </submittedName>
</protein>
<organism evidence="1">
    <name type="scientific">Arundo donax</name>
    <name type="common">Giant reed</name>
    <name type="synonym">Donax arundinaceus</name>
    <dbReference type="NCBI Taxonomy" id="35708"/>
    <lineage>
        <taxon>Eukaryota</taxon>
        <taxon>Viridiplantae</taxon>
        <taxon>Streptophyta</taxon>
        <taxon>Embryophyta</taxon>
        <taxon>Tracheophyta</taxon>
        <taxon>Spermatophyta</taxon>
        <taxon>Magnoliopsida</taxon>
        <taxon>Liliopsida</taxon>
        <taxon>Poales</taxon>
        <taxon>Poaceae</taxon>
        <taxon>PACMAD clade</taxon>
        <taxon>Arundinoideae</taxon>
        <taxon>Arundineae</taxon>
        <taxon>Arundo</taxon>
    </lineage>
</organism>
<reference evidence="1" key="1">
    <citation type="submission" date="2014-09" db="EMBL/GenBank/DDBJ databases">
        <authorList>
            <person name="Magalhaes I.L.F."/>
            <person name="Oliveira U."/>
            <person name="Santos F.R."/>
            <person name="Vidigal T.H.D.A."/>
            <person name="Brescovit A.D."/>
            <person name="Santos A.J."/>
        </authorList>
    </citation>
    <scope>NUCLEOTIDE SEQUENCE</scope>
    <source>
        <tissue evidence="1">Shoot tissue taken approximately 20 cm above the soil surface</tissue>
    </source>
</reference>
<proteinExistence type="predicted"/>
<reference evidence="1" key="2">
    <citation type="journal article" date="2015" name="Data Brief">
        <title>Shoot transcriptome of the giant reed, Arundo donax.</title>
        <authorList>
            <person name="Barrero R.A."/>
            <person name="Guerrero F.D."/>
            <person name="Moolhuijzen P."/>
            <person name="Goolsby J.A."/>
            <person name="Tidwell J."/>
            <person name="Bellgard S.E."/>
            <person name="Bellgard M.I."/>
        </authorList>
    </citation>
    <scope>NUCLEOTIDE SEQUENCE</scope>
    <source>
        <tissue evidence="1">Shoot tissue taken approximately 20 cm above the soil surface</tissue>
    </source>
</reference>
<dbReference type="AlphaFoldDB" id="A0A0A9AJH1"/>
<sequence>MGCRDCHGYGPNWVQQLRRKYCGQILQQRIN</sequence>
<name>A0A0A9AJH1_ARUDO</name>
<evidence type="ECO:0000313" key="1">
    <source>
        <dbReference type="EMBL" id="JAD50003.1"/>
    </source>
</evidence>
<accession>A0A0A9AJH1</accession>